<proteinExistence type="predicted"/>
<reference evidence="8 9" key="1">
    <citation type="journal article" date="2011" name="Genome Biol.">
        <title>Genome sequence of the insect pathogenic fungus Cordyceps militaris, a valued traditional Chinese medicine.</title>
        <authorList>
            <person name="Zheng P."/>
            <person name="Xia Y."/>
            <person name="Xiao G."/>
            <person name="Xiong C."/>
            <person name="Hu X."/>
            <person name="Zhang S."/>
            <person name="Zheng H."/>
            <person name="Huang Y."/>
            <person name="Zhou Y."/>
            <person name="Wang S."/>
            <person name="Zhao G.P."/>
            <person name="Liu X."/>
            <person name="St Leger R.J."/>
            <person name="Wang C."/>
        </authorList>
    </citation>
    <scope>NUCLEOTIDE SEQUENCE [LARGE SCALE GENOMIC DNA]</scope>
    <source>
        <strain evidence="8 9">CM01</strain>
    </source>
</reference>
<dbReference type="OrthoDB" id="2017782at2759"/>
<dbReference type="HOGENOM" id="CLU_005652_0_0_1"/>
<dbReference type="SUPFAM" id="SSF54928">
    <property type="entry name" value="RNA-binding domain, RBD"/>
    <property type="match status" value="1"/>
</dbReference>
<feature type="compositionally biased region" description="Polar residues" evidence="5">
    <location>
        <begin position="249"/>
        <end position="268"/>
    </location>
</feature>
<dbReference type="PROSITE" id="PS50102">
    <property type="entry name" value="RRM"/>
    <property type="match status" value="1"/>
</dbReference>
<feature type="repeat" description="Pumilio" evidence="4">
    <location>
        <begin position="726"/>
        <end position="764"/>
    </location>
</feature>
<dbReference type="Proteomes" id="UP000001610">
    <property type="component" value="Unassembled WGS sequence"/>
</dbReference>
<dbReference type="InParanoid" id="G3JAU6"/>
<dbReference type="SMART" id="SM00025">
    <property type="entry name" value="Pumilio"/>
    <property type="match status" value="6"/>
</dbReference>
<dbReference type="Pfam" id="PF00076">
    <property type="entry name" value="RRM_1"/>
    <property type="match status" value="1"/>
</dbReference>
<comment type="function">
    <text evidence="2">RNA-binding nucleolar protein required for pre-rRNA processing. Involved in production of 18S rRNA and assembly of small ribosomal subunit.</text>
</comment>
<dbReference type="InterPro" id="IPR035979">
    <property type="entry name" value="RBD_domain_sf"/>
</dbReference>
<feature type="domain" description="PUM-HD" evidence="7">
    <location>
        <begin position="589"/>
        <end position="944"/>
    </location>
</feature>
<feature type="region of interest" description="Disordered" evidence="5">
    <location>
        <begin position="1"/>
        <end position="201"/>
    </location>
</feature>
<evidence type="ECO:0000259" key="7">
    <source>
        <dbReference type="PROSITE" id="PS50303"/>
    </source>
</evidence>
<dbReference type="Gene3D" id="3.30.70.330">
    <property type="match status" value="1"/>
</dbReference>
<protein>
    <submittedName>
        <fullName evidence="8">RNA binding protein Jsn1, putative</fullName>
    </submittedName>
</protein>
<dbReference type="InterPro" id="IPR012677">
    <property type="entry name" value="Nucleotide-bd_a/b_plait_sf"/>
</dbReference>
<evidence type="ECO:0000259" key="6">
    <source>
        <dbReference type="PROSITE" id="PS50102"/>
    </source>
</evidence>
<feature type="repeat" description="Pumilio" evidence="4">
    <location>
        <begin position="653"/>
        <end position="688"/>
    </location>
</feature>
<feature type="domain" description="RRM" evidence="6">
    <location>
        <begin position="451"/>
        <end position="525"/>
    </location>
</feature>
<feature type="compositionally biased region" description="Polar residues" evidence="5">
    <location>
        <begin position="176"/>
        <end position="189"/>
    </location>
</feature>
<dbReference type="GO" id="GO:0000288">
    <property type="term" value="P:nuclear-transcribed mRNA catabolic process, deadenylation-dependent decay"/>
    <property type="evidence" value="ECO:0007669"/>
    <property type="project" value="TreeGrafter"/>
</dbReference>
<dbReference type="InterPro" id="IPR001313">
    <property type="entry name" value="Pumilio_RNA-bd_rpt"/>
</dbReference>
<feature type="region of interest" description="Disordered" evidence="5">
    <location>
        <begin position="526"/>
        <end position="551"/>
    </location>
</feature>
<dbReference type="PANTHER" id="PTHR47093:SF1">
    <property type="entry name" value="PROTEIN JSN1-RELATED"/>
    <property type="match status" value="1"/>
</dbReference>
<dbReference type="PROSITE" id="PS50303">
    <property type="entry name" value="PUM_HD"/>
    <property type="match status" value="1"/>
</dbReference>
<dbReference type="SUPFAM" id="SSF48371">
    <property type="entry name" value="ARM repeat"/>
    <property type="match status" value="1"/>
</dbReference>
<dbReference type="OMA" id="MWEISQG"/>
<feature type="repeat" description="Pumilio" evidence="4">
    <location>
        <begin position="689"/>
        <end position="725"/>
    </location>
</feature>
<dbReference type="SMART" id="SM00360">
    <property type="entry name" value="RRM"/>
    <property type="match status" value="1"/>
</dbReference>
<dbReference type="InterPro" id="IPR033133">
    <property type="entry name" value="PUM-HD"/>
</dbReference>
<dbReference type="KEGG" id="cmt:CCM_02630"/>
<organism evidence="8 9">
    <name type="scientific">Cordyceps militaris (strain CM01)</name>
    <name type="common">Caterpillar fungus</name>
    <dbReference type="NCBI Taxonomy" id="983644"/>
    <lineage>
        <taxon>Eukaryota</taxon>
        <taxon>Fungi</taxon>
        <taxon>Dikarya</taxon>
        <taxon>Ascomycota</taxon>
        <taxon>Pezizomycotina</taxon>
        <taxon>Sordariomycetes</taxon>
        <taxon>Hypocreomycetidae</taxon>
        <taxon>Hypocreales</taxon>
        <taxon>Cordycipitaceae</taxon>
        <taxon>Cordyceps</taxon>
    </lineage>
</organism>
<dbReference type="Pfam" id="PF00806">
    <property type="entry name" value="PUF"/>
    <property type="match status" value="3"/>
</dbReference>
<feature type="region of interest" description="Disordered" evidence="5">
    <location>
        <begin position="213"/>
        <end position="280"/>
    </location>
</feature>
<evidence type="ECO:0000256" key="5">
    <source>
        <dbReference type="SAM" id="MobiDB-lite"/>
    </source>
</evidence>
<dbReference type="EMBL" id="JH126400">
    <property type="protein sequence ID" value="EGX94359.1"/>
    <property type="molecule type" value="Genomic_DNA"/>
</dbReference>
<dbReference type="RefSeq" id="XP_006667845.1">
    <property type="nucleotide sequence ID" value="XM_006667782.1"/>
</dbReference>
<evidence type="ECO:0000256" key="1">
    <source>
        <dbReference type="ARBA" id="ARBA00022737"/>
    </source>
</evidence>
<dbReference type="InterPro" id="IPR052645">
    <property type="entry name" value="Pumilio_domain_protein"/>
</dbReference>
<feature type="compositionally biased region" description="Low complexity" evidence="5">
    <location>
        <begin position="24"/>
        <end position="40"/>
    </location>
</feature>
<keyword evidence="3" id="KW-0694">RNA-binding</keyword>
<evidence type="ECO:0000313" key="8">
    <source>
        <dbReference type="EMBL" id="EGX94359.1"/>
    </source>
</evidence>
<name>G3JAU6_CORMM</name>
<dbReference type="GO" id="GO:0003723">
    <property type="term" value="F:RNA binding"/>
    <property type="evidence" value="ECO:0007669"/>
    <property type="project" value="UniProtKB-UniRule"/>
</dbReference>
<dbReference type="eggNOG" id="KOG4574">
    <property type="taxonomic scope" value="Eukaryota"/>
</dbReference>
<sequence>MSAPRPDHLGLGYSSHPGATQGRSGSPSSNSNSPIDSSSSARHFGLSPGLNSNTIMAANSRSGAGSPSHELGAASRLFSKRAREIQAQEGISSMPPLYPWGGPPTSGNSTPLRENIPESPTDGFPDFGQLPTPDSMPQTRRGRAGTLPSRLNAPGALGAPGLLGVPSLLSAKSARVTPSQSPFNKSPSPSLDHPENGTGASTLLSRLRAGSLPQRGNFSAAPGTAPSPFGPSIFSSWNPASGGRERASTLASIASVGSNGPSSPSQSHFSRDDGDSSDTHMRTLDYLGLAETPQPQIATPYYDYNAKQNNRFRSYSMNNKEQYDRPQEEYEVDGVRIDSRYVAVLQDQIAATNLAIRKHNRVVQAYASQSSTRPRAQTASVLEITPNKKVLQMNGGVPAPINSNSAERRLQEDSPYDDLPHAVAGLNLGRSNSRNAGMLSPEEQGLDGPTSALWLGGVPTSTTISTLNEMFKSHGPILSARVLTHKNCGFVNFERVESAISAKASMNGKEIFPGSGPIRINFAKPPSASNTPGHDGAFPSPSPDPFTRGEAAQTGAIGDAPVSSATPTVPPLPDMTNDMLEIIAQFGASDADTTQISASIQAAIQFTAFADEIPPVREPTHTRVHDAPKLRDIRKRVDNQLLSQAEIENIAVDMLPEIAELSSDYLGNTVVQKLFDNCSDELRDAMLTEIAPHMAEIGVHKNGTWAAQKIIDVCKTPVQMNTIVDYIRPYTVQLFLDQYGNYVLQGCLKYGAPFNNFIFETMLSRMWEISQGRYGARAMRACLESHHSTKEQQRMLAAAIALHSVQLATNANGALLLTWFLDTCTFPLRRTVLAPRLVPHLVHLCTHKVAYLTVLKVINQKAEPEARDTILQALFFTPNDRILEAILNDQSCGATLIFKVLTTPFFDETIRSQVVETVKNVLLNIGAQPNQGYKRLMDEVGLSTRTSGTPSRETSAPAEQRRPTSRHANGGGSQQQPQQQQQQQNANKPFYNGNAVAQNPGFDNGYNGQRIDGGDPNMVPFQQYNQNMMYSPSNGHMAPGMAMPPMQYQQPMMNRGPQGNYNYPPMQTPYSGFVPGQHGADQFRQQNMVQPNPMPLHGGQGQYGPPGFNMAMGGYGYGGMPGAQGMGYVQQDQSNGRRGRVTLVDALCRIRPVGRRVINPRPAFCPMMINACHSRAQPAMMEFWEFIKRAKEGRGSMFDESAGYRKKVV</sequence>
<evidence type="ECO:0000256" key="3">
    <source>
        <dbReference type="PROSITE-ProRule" id="PRU00176"/>
    </source>
</evidence>
<evidence type="ECO:0000313" key="9">
    <source>
        <dbReference type="Proteomes" id="UP000001610"/>
    </source>
</evidence>
<dbReference type="PROSITE" id="PS50302">
    <property type="entry name" value="PUM"/>
    <property type="match status" value="3"/>
</dbReference>
<dbReference type="FunFam" id="1.25.10.10:FF:000167">
    <property type="entry name" value="RNA binding protein Jsn1"/>
    <property type="match status" value="1"/>
</dbReference>
<feature type="compositionally biased region" description="Basic and acidic residues" evidence="5">
    <location>
        <begin position="269"/>
        <end position="280"/>
    </location>
</feature>
<dbReference type="GeneID" id="18164657"/>
<feature type="region of interest" description="Disordered" evidence="5">
    <location>
        <begin position="942"/>
        <end position="1020"/>
    </location>
</feature>
<dbReference type="InterPro" id="IPR011989">
    <property type="entry name" value="ARM-like"/>
</dbReference>
<feature type="compositionally biased region" description="Low complexity" evidence="5">
    <location>
        <begin position="153"/>
        <end position="171"/>
    </location>
</feature>
<gene>
    <name evidence="8" type="ORF">CCM_02630</name>
</gene>
<dbReference type="PANTHER" id="PTHR47093">
    <property type="entry name" value="PROTEIN JSN1-RELATED"/>
    <property type="match status" value="1"/>
</dbReference>
<dbReference type="Gene3D" id="1.25.10.10">
    <property type="entry name" value="Leucine-rich Repeat Variant"/>
    <property type="match status" value="1"/>
</dbReference>
<dbReference type="InterPro" id="IPR016024">
    <property type="entry name" value="ARM-type_fold"/>
</dbReference>
<evidence type="ECO:0000256" key="4">
    <source>
        <dbReference type="PROSITE-ProRule" id="PRU00317"/>
    </source>
</evidence>
<feature type="compositionally biased region" description="Polar residues" evidence="5">
    <location>
        <begin position="943"/>
        <end position="954"/>
    </location>
</feature>
<keyword evidence="9" id="KW-1185">Reference proteome</keyword>
<feature type="compositionally biased region" description="Polar residues" evidence="5">
    <location>
        <begin position="49"/>
        <end position="65"/>
    </location>
</feature>
<dbReference type="STRING" id="983644.G3JAU6"/>
<keyword evidence="1" id="KW-0677">Repeat</keyword>
<dbReference type="InterPro" id="IPR000504">
    <property type="entry name" value="RRM_dom"/>
</dbReference>
<feature type="compositionally biased region" description="Low complexity" evidence="5">
    <location>
        <begin position="974"/>
        <end position="984"/>
    </location>
</feature>
<evidence type="ECO:0000256" key="2">
    <source>
        <dbReference type="ARBA" id="ARBA00024893"/>
    </source>
</evidence>
<accession>G3JAU6</accession>
<dbReference type="AlphaFoldDB" id="G3JAU6"/>
<dbReference type="CDD" id="cd00590">
    <property type="entry name" value="RRM_SF"/>
    <property type="match status" value="1"/>
</dbReference>
<dbReference type="VEuPathDB" id="FungiDB:CCM_02630"/>